<accession>A0A0L6JPF0</accession>
<dbReference type="Proteomes" id="UP000036923">
    <property type="component" value="Unassembled WGS sequence"/>
</dbReference>
<name>A0A0L6JPF0_9FIRM</name>
<dbReference type="eggNOG" id="ENOG5032S68">
    <property type="taxonomic scope" value="Bacteria"/>
</dbReference>
<comment type="caution">
    <text evidence="1">The sequence shown here is derived from an EMBL/GenBank/DDBJ whole genome shotgun (WGS) entry which is preliminary data.</text>
</comment>
<dbReference type="EMBL" id="LGTC01000001">
    <property type="protein sequence ID" value="KNY27691.1"/>
    <property type="molecule type" value="Genomic_DNA"/>
</dbReference>
<gene>
    <name evidence="1" type="ORF">Bccel_2962</name>
</gene>
<dbReference type="OrthoDB" id="8967341at2"/>
<dbReference type="AlphaFoldDB" id="A0A0L6JPF0"/>
<dbReference type="RefSeq" id="WP_050753475.1">
    <property type="nucleotide sequence ID" value="NZ_JQKC01000034.1"/>
</dbReference>
<sequence length="197" mass="22965">MSNIYYMLPKLALNRQFMSDFITAELPCCALGMIEERNEQRGLLALRLNDTIPHEVLNKGFRFGHTLLGTSLYEVVHFAFEFYDYKVYNVLINPNDPMVQKVLDMMIESRDYFILLINKNNNVTAFRSDISEEALTVLKDNMFRIKNSMTTDLEYQRALAGFKRNPQPSGEVLNWVCRNNMAYLDINKDRLELSPSK</sequence>
<proteinExistence type="predicted"/>
<protein>
    <submittedName>
        <fullName evidence="1">Uncharacterized protein</fullName>
    </submittedName>
</protein>
<keyword evidence="2" id="KW-1185">Reference proteome</keyword>
<organism evidence="1 2">
    <name type="scientific">Pseudobacteroides cellulosolvens ATCC 35603 = DSM 2933</name>
    <dbReference type="NCBI Taxonomy" id="398512"/>
    <lineage>
        <taxon>Bacteria</taxon>
        <taxon>Bacillati</taxon>
        <taxon>Bacillota</taxon>
        <taxon>Clostridia</taxon>
        <taxon>Eubacteriales</taxon>
        <taxon>Oscillospiraceae</taxon>
        <taxon>Pseudobacteroides</taxon>
    </lineage>
</organism>
<evidence type="ECO:0000313" key="2">
    <source>
        <dbReference type="Proteomes" id="UP000036923"/>
    </source>
</evidence>
<evidence type="ECO:0000313" key="1">
    <source>
        <dbReference type="EMBL" id="KNY27691.1"/>
    </source>
</evidence>
<reference evidence="2" key="1">
    <citation type="submission" date="2015-07" db="EMBL/GenBank/DDBJ databases">
        <title>Near-Complete Genome Sequence of the Cellulolytic Bacterium Bacteroides (Pseudobacteroides) cellulosolvens ATCC 35603.</title>
        <authorList>
            <person name="Dassa B."/>
            <person name="Utturkar S.M."/>
            <person name="Klingeman D.M."/>
            <person name="Hurt R.A."/>
            <person name="Keller M."/>
            <person name="Xu J."/>
            <person name="Reddy Y.H.K."/>
            <person name="Borovok I."/>
            <person name="Grinberg I.R."/>
            <person name="Lamed R."/>
            <person name="Zhivin O."/>
            <person name="Bayer E.A."/>
            <person name="Brown S.D."/>
        </authorList>
    </citation>
    <scope>NUCLEOTIDE SEQUENCE [LARGE SCALE GENOMIC DNA]</scope>
    <source>
        <strain evidence="2">DSM 2933</strain>
    </source>
</reference>